<dbReference type="PANTHER" id="PTHR43739:SF5">
    <property type="entry name" value="EXO-ALPHA-SIALIDASE"/>
    <property type="match status" value="1"/>
</dbReference>
<feature type="signal peptide" evidence="2">
    <location>
        <begin position="1"/>
        <end position="22"/>
    </location>
</feature>
<evidence type="ECO:0000256" key="2">
    <source>
        <dbReference type="SAM" id="SignalP"/>
    </source>
</evidence>
<dbReference type="InterPro" id="IPR015943">
    <property type="entry name" value="WD40/YVTN_repeat-like_dom_sf"/>
</dbReference>
<dbReference type="InterPro" id="IPR052025">
    <property type="entry name" value="Xyloglucanase_GH74"/>
</dbReference>
<dbReference type="CDD" id="cd15482">
    <property type="entry name" value="Sialidase_non-viral"/>
    <property type="match status" value="2"/>
</dbReference>
<dbReference type="PANTHER" id="PTHR43739">
    <property type="entry name" value="XYLOGLUCANASE (EUROFUNG)"/>
    <property type="match status" value="1"/>
</dbReference>
<organism evidence="3 4">
    <name type="scientific">Gaopeijia maritima</name>
    <dbReference type="NCBI Taxonomy" id="3119007"/>
    <lineage>
        <taxon>Bacteria</taxon>
        <taxon>Pseudomonadati</taxon>
        <taxon>Gemmatimonadota</taxon>
        <taxon>Longimicrobiia</taxon>
        <taxon>Gaopeijiales</taxon>
        <taxon>Gaopeijiaceae</taxon>
        <taxon>Gaopeijia</taxon>
    </lineage>
</organism>
<gene>
    <name evidence="3" type="ORF">WI372_00130</name>
</gene>
<reference evidence="3 4" key="1">
    <citation type="submission" date="2024-02" db="EMBL/GenBank/DDBJ databases">
        <title>A novel Gemmatimonadota bacterium.</title>
        <authorList>
            <person name="Du Z.-J."/>
            <person name="Ye Y.-Q."/>
        </authorList>
    </citation>
    <scope>NUCLEOTIDE SEQUENCE [LARGE SCALE GENOMIC DNA]</scope>
    <source>
        <strain evidence="3 4">DH-20</strain>
    </source>
</reference>
<dbReference type="Gene3D" id="2.130.10.10">
    <property type="entry name" value="YVTN repeat-like/Quinoprotein amine dehydrogenase"/>
    <property type="match status" value="4"/>
</dbReference>
<feature type="region of interest" description="Disordered" evidence="1">
    <location>
        <begin position="829"/>
        <end position="854"/>
    </location>
</feature>
<protein>
    <recommendedName>
        <fullName evidence="5">Sortilin N-terminal domain-containing protein</fullName>
    </recommendedName>
</protein>
<dbReference type="RefSeq" id="WP_405283330.1">
    <property type="nucleotide sequence ID" value="NZ_CP144380.1"/>
</dbReference>
<evidence type="ECO:0008006" key="5">
    <source>
        <dbReference type="Google" id="ProtNLM"/>
    </source>
</evidence>
<dbReference type="SUPFAM" id="SSF110296">
    <property type="entry name" value="Oligoxyloglucan reducing end-specific cellobiohydrolase"/>
    <property type="match status" value="3"/>
</dbReference>
<evidence type="ECO:0000313" key="3">
    <source>
        <dbReference type="EMBL" id="MEK9499382.1"/>
    </source>
</evidence>
<dbReference type="EMBL" id="JBBHLI010000001">
    <property type="protein sequence ID" value="MEK9499382.1"/>
    <property type="molecule type" value="Genomic_DNA"/>
</dbReference>
<feature type="chain" id="PRO_5045963198" description="Sortilin N-terminal domain-containing protein" evidence="2">
    <location>
        <begin position="23"/>
        <end position="1023"/>
    </location>
</feature>
<keyword evidence="4" id="KW-1185">Reference proteome</keyword>
<name>A0ABU9E3R7_9BACT</name>
<evidence type="ECO:0000256" key="1">
    <source>
        <dbReference type="SAM" id="MobiDB-lite"/>
    </source>
</evidence>
<comment type="caution">
    <text evidence="3">The sequence shown here is derived from an EMBL/GenBank/DDBJ whole genome shotgun (WGS) entry which is preliminary data.</text>
</comment>
<dbReference type="Proteomes" id="UP001484239">
    <property type="component" value="Unassembled WGS sequence"/>
</dbReference>
<accession>A0ABU9E3R7</accession>
<keyword evidence="2" id="KW-0732">Signal</keyword>
<proteinExistence type="predicted"/>
<sequence>MRSIVRSALFAGAALLITSLPAAPAAAQDGGAAMASNDPALWSGLSYRMLGPTRGGRVTAVAGHRAHPGTFYMGATGGGVWKTDDWGVTWLPIADDVLTTGSIGAIRVAPSNQSVVYVGTGSDGIRSNVIEGRGMFRSDDGGNSWRAIGLEATGQIGAVEIHPQDPDVAWAAALGDPFGRNPERGVFKTTNGGQSWDRVLFTSDSVGAIDVELHPTNPDIVYAGMWRGERKPWTIISGMQESAQEDGIWRSEDGGATWSYVELGLPSGLIGKIDFGVTPADPDRVYALVETNEPDEGLYRSDDAGLTWRLVSNHQPLMDRPFYYTNVDVDPQDPDVVYVSATQFWKSTDGGENWQRRSTPHGDNHDLWINPDDPTIMVQSNDGGANVTRDGGETWSTQNNQPTAELYSVDVDDQFPRWLYSGQQDNTTIRVPSDAPAESSLAGPEGYWEEAGGCETGPAVPKPGQPHIIYSNCKGRFGRYSELTGQEKQYYVGAANMYGTNPAELEYRFQRVVPIEVSPHNPDVVYHGSQYVHRTRDEGVTWETISPDLTAFSPERQMVSGGPITRDATGEEHYSTLYTIEESPLQEGVIWTGANDGPVYVTRDGGANWTDVSPPMPSDARINIIDPSPHDPATAYVAAFRILMGDDAPYLFKTDDFGATWTRLTSGDNGIPADVPVRVVREDPEHEGLLYAGTEIGIYVSLDDGGSWMSLRQNMPVTPITDLKVVDGDLYVSTMGRSFWMMDNLTPLHQMKDGLDLRTVQLLQPRDAYRERGGGGSFGFGPTAAVRPQNRPNGMMIDYWVPEGGATGGLTLEIVDATGNVVQSYEGGGGNLRTEEGQEMRAPFQRQTGRAGLSTEPGLHRMVWDMSVAIDGGRGPMALPGTYEVRLTSDAGTQAHSAELLMDPRVAADGVTMADLREQYDLILEVNATVQRATDVARRVNAGVDKATGEALTAFEALQDRMQDEEVGSYPKPMLMNQLRYLSGMIGRADQKPGRDAYLRHEQLLVELAEIEEELERLERLIA</sequence>
<evidence type="ECO:0000313" key="4">
    <source>
        <dbReference type="Proteomes" id="UP001484239"/>
    </source>
</evidence>